<reference evidence="2 3" key="1">
    <citation type="submission" date="2023-12" db="EMBL/GenBank/DDBJ databases">
        <title>the genome sequence of Hyalangium sp. s54d21.</title>
        <authorList>
            <person name="Zhang X."/>
        </authorList>
    </citation>
    <scope>NUCLEOTIDE SEQUENCE [LARGE SCALE GENOMIC DNA]</scope>
    <source>
        <strain evidence="3">s54d21</strain>
    </source>
</reference>
<keyword evidence="3" id="KW-1185">Reference proteome</keyword>
<dbReference type="Gene3D" id="1.10.1370.30">
    <property type="match status" value="1"/>
</dbReference>
<gene>
    <name evidence="2" type="ORF">SYV04_34510</name>
</gene>
<proteinExistence type="predicted"/>
<evidence type="ECO:0000256" key="1">
    <source>
        <dbReference type="SAM" id="MobiDB-lite"/>
    </source>
</evidence>
<evidence type="ECO:0000313" key="3">
    <source>
        <dbReference type="Proteomes" id="UP001291309"/>
    </source>
</evidence>
<dbReference type="SUPFAM" id="SSF55486">
    <property type="entry name" value="Metalloproteases ('zincins'), catalytic domain"/>
    <property type="match status" value="1"/>
</dbReference>
<feature type="region of interest" description="Disordered" evidence="1">
    <location>
        <begin position="40"/>
        <end position="84"/>
    </location>
</feature>
<feature type="compositionally biased region" description="Low complexity" evidence="1">
    <location>
        <begin position="45"/>
        <end position="78"/>
    </location>
</feature>
<evidence type="ECO:0008006" key="4">
    <source>
        <dbReference type="Google" id="ProtNLM"/>
    </source>
</evidence>
<name>A0ABU5HFA8_9BACT</name>
<protein>
    <recommendedName>
        <fullName evidence="4">M3 family oligoendopeptidase</fullName>
    </recommendedName>
</protein>
<accession>A0ABU5HFA8</accession>
<dbReference type="EMBL" id="JAXIVS010000015">
    <property type="protein sequence ID" value="MDY7231554.1"/>
    <property type="molecule type" value="Genomic_DNA"/>
</dbReference>
<comment type="caution">
    <text evidence="2">The sequence shown here is derived from an EMBL/GenBank/DDBJ whole genome shotgun (WGS) entry which is preliminary data.</text>
</comment>
<sequence length="736" mass="82290">MRVRSERVGPSSLFWRSPVRSYLPRSARLLSLLSLLGCASTPQGPASESAEPASQPAPASSEARPVTTASSPAAPTSAKKPDTSALKAELVAKHGEAQRARIERGVEQVAAQWREEDGDMAAFVREHFIADPKALDATFARLERNFEQLDGYFNALGREVRWATDVDLGPLLPVDPLFASYDPSAHTTEDLFQSKVGFVVLLNFPLTTLAERAAQAKSYTRRQWAEARLAGRFNRRVPAEVQQEVSRAGAEADLYIAEYNIWMHHLVDEKGERLFPKGLRLITHWNLRDELKADYADKAKGQAKQRTIIKVMERIVTQTIPAAVIDNPKVDWNPFTNTVTAAPANTVEENAPARQAKVDTAAEPDIRYARLLAHFKAARRVDPYVPVAPTQIARSFELQRELPEERVKALLTQVLTSPLVPKVAKLIEQRVGRKLEPQDLWFNGFRPGSSRSSEELDKLTRQRYPTAQAFSKDIPRLLQGLGFTKERAAYLAERIEVDPSRGAGHAMQAMRRGDFPHLRTRVEKDGMNYKGYNIAVHELGHNVEQVFSLYNVDHTLLQGVPNNAFTEALAFVFQARDMELLGLGKPDAAAEKERVLNDFWATWEIAGVALVDIAVWHWMYEHPEATPAQLREATVAIAKEHWEKYYAPVLGGQGTPLLGIYSHMISYPMYLPDYPLGHLIAFQIEEHLHKKGPLGAEFERMSSYGAVTPDQWMVNATGLPVSAEPLLRATEAALKR</sequence>
<dbReference type="RefSeq" id="WP_321550265.1">
    <property type="nucleotide sequence ID" value="NZ_JAXIVS010000015.1"/>
</dbReference>
<evidence type="ECO:0000313" key="2">
    <source>
        <dbReference type="EMBL" id="MDY7231554.1"/>
    </source>
</evidence>
<organism evidence="2 3">
    <name type="scientific">Hyalangium rubrum</name>
    <dbReference type="NCBI Taxonomy" id="3103134"/>
    <lineage>
        <taxon>Bacteria</taxon>
        <taxon>Pseudomonadati</taxon>
        <taxon>Myxococcota</taxon>
        <taxon>Myxococcia</taxon>
        <taxon>Myxococcales</taxon>
        <taxon>Cystobacterineae</taxon>
        <taxon>Archangiaceae</taxon>
        <taxon>Hyalangium</taxon>
    </lineage>
</organism>
<dbReference type="Proteomes" id="UP001291309">
    <property type="component" value="Unassembled WGS sequence"/>
</dbReference>